<dbReference type="SUPFAM" id="SSF49764">
    <property type="entry name" value="HSP20-like chaperones"/>
    <property type="match status" value="1"/>
</dbReference>
<dbReference type="PANTHER" id="PTHR11527">
    <property type="entry name" value="HEAT-SHOCK PROTEIN 20 FAMILY MEMBER"/>
    <property type="match status" value="1"/>
</dbReference>
<dbReference type="AlphaFoldDB" id="A0AAD4PT32"/>
<dbReference type="InterPro" id="IPR008978">
    <property type="entry name" value="HSP20-like_chaperone"/>
</dbReference>
<feature type="compositionally biased region" description="Low complexity" evidence="4">
    <location>
        <begin position="170"/>
        <end position="187"/>
    </location>
</feature>
<keyword evidence="7" id="KW-1185">Reference proteome</keyword>
<feature type="domain" description="SHSP" evidence="5">
    <location>
        <begin position="89"/>
        <end position="255"/>
    </location>
</feature>
<feature type="compositionally biased region" description="Polar residues" evidence="4">
    <location>
        <begin position="140"/>
        <end position="156"/>
    </location>
</feature>
<dbReference type="Proteomes" id="UP001201262">
    <property type="component" value="Unassembled WGS sequence"/>
</dbReference>
<accession>A0AAD4PT32</accession>
<dbReference type="CDD" id="cd06464">
    <property type="entry name" value="ACD_sHsps-like"/>
    <property type="match status" value="1"/>
</dbReference>
<keyword evidence="1" id="KW-0346">Stress response</keyword>
<dbReference type="GeneID" id="70243091"/>
<comment type="similarity">
    <text evidence="2 3">Belongs to the small heat shock protein (HSP20) family.</text>
</comment>
<evidence type="ECO:0000256" key="1">
    <source>
        <dbReference type="ARBA" id="ARBA00023016"/>
    </source>
</evidence>
<reference evidence="6" key="1">
    <citation type="submission" date="2021-12" db="EMBL/GenBank/DDBJ databases">
        <title>Convergent genome expansion in fungi linked to evolution of root-endophyte symbiosis.</title>
        <authorList>
            <consortium name="DOE Joint Genome Institute"/>
            <person name="Ke Y.-H."/>
            <person name="Bonito G."/>
            <person name="Liao H.-L."/>
            <person name="Looney B."/>
            <person name="Rojas-Flechas A."/>
            <person name="Nash J."/>
            <person name="Hameed K."/>
            <person name="Schadt C."/>
            <person name="Martin F."/>
            <person name="Crous P.W."/>
            <person name="Miettinen O."/>
            <person name="Magnuson J.K."/>
            <person name="Labbe J."/>
            <person name="Jacobson D."/>
            <person name="Doktycz M.J."/>
            <person name="Veneault-Fourrey C."/>
            <person name="Kuo A."/>
            <person name="Mondo S."/>
            <person name="Calhoun S."/>
            <person name="Riley R."/>
            <person name="Ohm R."/>
            <person name="LaButti K."/>
            <person name="Andreopoulos B."/>
            <person name="Pangilinan J."/>
            <person name="Nolan M."/>
            <person name="Tritt A."/>
            <person name="Clum A."/>
            <person name="Lipzen A."/>
            <person name="Daum C."/>
            <person name="Barry K."/>
            <person name="Grigoriev I.V."/>
            <person name="Vilgalys R."/>
        </authorList>
    </citation>
    <scope>NUCLEOTIDE SEQUENCE</scope>
    <source>
        <strain evidence="6">PMI_201</strain>
    </source>
</reference>
<gene>
    <name evidence="6" type="ORF">BGW36DRAFT_329631</name>
</gene>
<protein>
    <submittedName>
        <fullName evidence="6">HSP20-like chaperone</fullName>
    </submittedName>
</protein>
<dbReference type="Gene3D" id="2.60.40.790">
    <property type="match status" value="1"/>
</dbReference>
<evidence type="ECO:0000256" key="2">
    <source>
        <dbReference type="PROSITE-ProRule" id="PRU00285"/>
    </source>
</evidence>
<evidence type="ECO:0000256" key="4">
    <source>
        <dbReference type="SAM" id="MobiDB-lite"/>
    </source>
</evidence>
<dbReference type="InterPro" id="IPR002068">
    <property type="entry name" value="A-crystallin/Hsp20_dom"/>
</dbReference>
<dbReference type="PROSITE" id="PS01031">
    <property type="entry name" value="SHSP"/>
    <property type="match status" value="1"/>
</dbReference>
<name>A0AAD4PT32_9EURO</name>
<proteinExistence type="inferred from homology"/>
<dbReference type="InterPro" id="IPR031107">
    <property type="entry name" value="Small_HSP"/>
</dbReference>
<organism evidence="6 7">
    <name type="scientific">Talaromyces proteolyticus</name>
    <dbReference type="NCBI Taxonomy" id="1131652"/>
    <lineage>
        <taxon>Eukaryota</taxon>
        <taxon>Fungi</taxon>
        <taxon>Dikarya</taxon>
        <taxon>Ascomycota</taxon>
        <taxon>Pezizomycotina</taxon>
        <taxon>Eurotiomycetes</taxon>
        <taxon>Eurotiomycetidae</taxon>
        <taxon>Eurotiales</taxon>
        <taxon>Trichocomaceae</taxon>
        <taxon>Talaromyces</taxon>
        <taxon>Talaromyces sect. Bacilispori</taxon>
    </lineage>
</organism>
<evidence type="ECO:0000256" key="3">
    <source>
        <dbReference type="RuleBase" id="RU003616"/>
    </source>
</evidence>
<sequence>MIFRGCAAPKATASRRLSSSQPYHITRRTITPQRSISIVPRSFFPPSQFTSSRGSHGGEFSSLFRLLDDYTDHITHRFNDSFFQGERPNQVTGFAPNFDIRETDDAYHLDGDVPGIEKDGLQIEFVDEKTLQIKGRTERSFSSGNPPAESTTTVTDVNMGDAAENTNEPAAKTSDTTDATETTKAVAQPAESTEVENNNERYWVSERSVGEFSRTFSFPSPIDQDAVKASLKNGVLSITVPKKVNEEAVRRITIE</sequence>
<dbReference type="Pfam" id="PF00011">
    <property type="entry name" value="HSP20"/>
    <property type="match status" value="1"/>
</dbReference>
<dbReference type="RefSeq" id="XP_046066397.1">
    <property type="nucleotide sequence ID" value="XM_046212804.1"/>
</dbReference>
<dbReference type="EMBL" id="JAJTJA010000014">
    <property type="protein sequence ID" value="KAH8690114.1"/>
    <property type="molecule type" value="Genomic_DNA"/>
</dbReference>
<evidence type="ECO:0000313" key="6">
    <source>
        <dbReference type="EMBL" id="KAH8690114.1"/>
    </source>
</evidence>
<comment type="caution">
    <text evidence="6">The sequence shown here is derived from an EMBL/GenBank/DDBJ whole genome shotgun (WGS) entry which is preliminary data.</text>
</comment>
<evidence type="ECO:0000259" key="5">
    <source>
        <dbReference type="PROSITE" id="PS01031"/>
    </source>
</evidence>
<feature type="region of interest" description="Disordered" evidence="4">
    <location>
        <begin position="136"/>
        <end position="197"/>
    </location>
</feature>
<evidence type="ECO:0000313" key="7">
    <source>
        <dbReference type="Proteomes" id="UP001201262"/>
    </source>
</evidence>